<keyword evidence="5" id="KW-1185">Reference proteome</keyword>
<dbReference type="EMBL" id="SMAH01000006">
    <property type="protein sequence ID" value="TCS98055.1"/>
    <property type="molecule type" value="Genomic_DNA"/>
</dbReference>
<evidence type="ECO:0000313" key="3">
    <source>
        <dbReference type="EMBL" id="TSE22562.1"/>
    </source>
</evidence>
<dbReference type="Proteomes" id="UP000315577">
    <property type="component" value="Unassembled WGS sequence"/>
</dbReference>
<dbReference type="Proteomes" id="UP000295536">
    <property type="component" value="Unassembled WGS sequence"/>
</dbReference>
<dbReference type="EMBL" id="VJNC01000005">
    <property type="protein sequence ID" value="TSE22562.1"/>
    <property type="molecule type" value="Genomic_DNA"/>
</dbReference>
<keyword evidence="1" id="KW-0732">Signal</keyword>
<evidence type="ECO:0000313" key="2">
    <source>
        <dbReference type="EMBL" id="TCS98055.1"/>
    </source>
</evidence>
<feature type="chain" id="PRO_5020972554" evidence="1">
    <location>
        <begin position="27"/>
        <end position="283"/>
    </location>
</feature>
<feature type="signal peptide" evidence="1">
    <location>
        <begin position="1"/>
        <end position="26"/>
    </location>
</feature>
<accession>A0A4R3LF36</accession>
<dbReference type="Pfam" id="PF12974">
    <property type="entry name" value="Phosphonate-bd"/>
    <property type="match status" value="1"/>
</dbReference>
<evidence type="ECO:0000256" key="1">
    <source>
        <dbReference type="SAM" id="SignalP"/>
    </source>
</evidence>
<protein>
    <submittedName>
        <fullName evidence="3">ABC transporter, phosphonate, periplasmic substrate-binding protein</fullName>
    </submittedName>
    <submittedName>
        <fullName evidence="2">ABC-type phosphate/phosphonate transport system substrate-binding protein</fullName>
    </submittedName>
</protein>
<reference evidence="2 4" key="1">
    <citation type="submission" date="2019-03" db="EMBL/GenBank/DDBJ databases">
        <title>Genomic Encyclopedia of Type Strains, Phase IV (KMG-IV): sequencing the most valuable type-strain genomes for metagenomic binning, comparative biology and taxonomic classification.</title>
        <authorList>
            <person name="Goeker M."/>
        </authorList>
    </citation>
    <scope>NUCLEOTIDE SEQUENCE [LARGE SCALE GENOMIC DNA]</scope>
    <source>
        <strain evidence="2 4">DSM 12034</strain>
    </source>
</reference>
<gene>
    <name evidence="2" type="ORF">EDC36_10644</name>
    <name evidence="3" type="ORF">Tigna_00998</name>
</gene>
<evidence type="ECO:0000313" key="5">
    <source>
        <dbReference type="Proteomes" id="UP000315577"/>
    </source>
</evidence>
<proteinExistence type="predicted"/>
<evidence type="ECO:0000313" key="4">
    <source>
        <dbReference type="Proteomes" id="UP000295536"/>
    </source>
</evidence>
<dbReference type="SUPFAM" id="SSF53850">
    <property type="entry name" value="Periplasmic binding protein-like II"/>
    <property type="match status" value="1"/>
</dbReference>
<reference evidence="3 5" key="2">
    <citation type="submission" date="2019-07" db="EMBL/GenBank/DDBJ databases">
        <title>Tepidimonas ignava SPS-1037 draft genome.</title>
        <authorList>
            <person name="Da Costa M.S."/>
            <person name="Froufe H.J.C."/>
            <person name="Egas C."/>
            <person name="Albuquerque L."/>
        </authorList>
    </citation>
    <scope>NUCLEOTIDE SEQUENCE [LARGE SCALE GENOMIC DNA]</scope>
    <source>
        <strain evidence="3 5">SPS-1037</strain>
    </source>
</reference>
<sequence>MFMSSLSRRHMLFAAVCGAWAPGLHAQTRPVFGVVPYLPARRLAQLYSPLLPVLGRVLGSEPEFASAPGYAQHLERLRAGSYDIVADSLFLARLAQRELGHVPLVRTRAALQPLLVVAANAPDTDVVRAVRGRTLAVTDRLAALSVLGLRALRDLGLTPDSDFRVVESGTHANSLHWLATGQAQVAIVSVTTLKQVDELLRRQVRVLAQLPEGLSAVVYHAAPRWAHRASALTQALLSFADEPAGRAFIDALGHGGLVPARKAELEALDPLVVEMYRQLGRGS</sequence>
<organism evidence="2 4">
    <name type="scientific">Tepidimonas ignava</name>
    <dbReference type="NCBI Taxonomy" id="114249"/>
    <lineage>
        <taxon>Bacteria</taxon>
        <taxon>Pseudomonadati</taxon>
        <taxon>Pseudomonadota</taxon>
        <taxon>Betaproteobacteria</taxon>
        <taxon>Burkholderiales</taxon>
        <taxon>Tepidimonas</taxon>
    </lineage>
</organism>
<comment type="caution">
    <text evidence="2">The sequence shown here is derived from an EMBL/GenBank/DDBJ whole genome shotgun (WGS) entry which is preliminary data.</text>
</comment>
<dbReference type="AlphaFoldDB" id="A0A4R3LF36"/>
<name>A0A4R3LF36_9BURK</name>
<dbReference type="Gene3D" id="3.40.190.10">
    <property type="entry name" value="Periplasmic binding protein-like II"/>
    <property type="match status" value="2"/>
</dbReference>